<keyword evidence="2" id="KW-1133">Transmembrane helix</keyword>
<evidence type="ECO:0000256" key="1">
    <source>
        <dbReference type="SAM" id="MobiDB-lite"/>
    </source>
</evidence>
<sequence>MYSTASSSTAAPESRPQAGPLPRKRGEIGFSEETLKETEEGRSESPAAPLPERHPEDRGATTDAAPSSEEGAAAPAAAPVSASASVTSLSTTSTNSLSKRKRIIGFLKPKNIPSYGGLRLTTLLAFAFQVLAVAGTITGWVFAITRVSASQSSSSSSDSSSQNDGSDQSLGNASTAIFIHVVFGVATLVQLLFIERRVFRLRAERYSYLHPGEILPSARRRAMGDPSMGFSPWNRPPLPTYAAALAQSGVGTGDVEDHLIAAPPPPAYGNTRGSTFLLSGFLRDSLRAQRPVSAQMQASQNNLQPAMTEQNGRPLSYVTVDEDWEEVQNAERARRLEETLTRLERPTSRT</sequence>
<feature type="compositionally biased region" description="Low complexity" evidence="1">
    <location>
        <begin position="1"/>
        <end position="11"/>
    </location>
</feature>
<organism evidence="3 4">
    <name type="scientific">Mycena maculata</name>
    <dbReference type="NCBI Taxonomy" id="230809"/>
    <lineage>
        <taxon>Eukaryota</taxon>
        <taxon>Fungi</taxon>
        <taxon>Dikarya</taxon>
        <taxon>Basidiomycota</taxon>
        <taxon>Agaricomycotina</taxon>
        <taxon>Agaricomycetes</taxon>
        <taxon>Agaricomycetidae</taxon>
        <taxon>Agaricales</taxon>
        <taxon>Marasmiineae</taxon>
        <taxon>Mycenaceae</taxon>
        <taxon>Mycena</taxon>
    </lineage>
</organism>
<feature type="compositionally biased region" description="Basic and acidic residues" evidence="1">
    <location>
        <begin position="51"/>
        <end position="60"/>
    </location>
</feature>
<reference evidence="3" key="1">
    <citation type="submission" date="2023-03" db="EMBL/GenBank/DDBJ databases">
        <title>Massive genome expansion in bonnet fungi (Mycena s.s.) driven by repeated elements and novel gene families across ecological guilds.</title>
        <authorList>
            <consortium name="Lawrence Berkeley National Laboratory"/>
            <person name="Harder C.B."/>
            <person name="Miyauchi S."/>
            <person name="Viragh M."/>
            <person name="Kuo A."/>
            <person name="Thoen E."/>
            <person name="Andreopoulos B."/>
            <person name="Lu D."/>
            <person name="Skrede I."/>
            <person name="Drula E."/>
            <person name="Henrissat B."/>
            <person name="Morin E."/>
            <person name="Kohler A."/>
            <person name="Barry K."/>
            <person name="LaButti K."/>
            <person name="Morin E."/>
            <person name="Salamov A."/>
            <person name="Lipzen A."/>
            <person name="Mereny Z."/>
            <person name="Hegedus B."/>
            <person name="Baldrian P."/>
            <person name="Stursova M."/>
            <person name="Weitz H."/>
            <person name="Taylor A."/>
            <person name="Grigoriev I.V."/>
            <person name="Nagy L.G."/>
            <person name="Martin F."/>
            <person name="Kauserud H."/>
        </authorList>
    </citation>
    <scope>NUCLEOTIDE SEQUENCE</scope>
    <source>
        <strain evidence="3">CBHHK188m</strain>
    </source>
</reference>
<feature type="transmembrane region" description="Helical" evidence="2">
    <location>
        <begin position="120"/>
        <end position="143"/>
    </location>
</feature>
<dbReference type="AlphaFoldDB" id="A0AAD7NH03"/>
<feature type="transmembrane region" description="Helical" evidence="2">
    <location>
        <begin position="173"/>
        <end position="194"/>
    </location>
</feature>
<feature type="region of interest" description="Disordered" evidence="1">
    <location>
        <begin position="1"/>
        <end position="91"/>
    </location>
</feature>
<feature type="compositionally biased region" description="Low complexity" evidence="1">
    <location>
        <begin position="64"/>
        <end position="91"/>
    </location>
</feature>
<gene>
    <name evidence="3" type="ORF">DFH07DRAFT_814464</name>
</gene>
<evidence type="ECO:0000256" key="2">
    <source>
        <dbReference type="SAM" id="Phobius"/>
    </source>
</evidence>
<proteinExistence type="predicted"/>
<feature type="compositionally biased region" description="Basic and acidic residues" evidence="1">
    <location>
        <begin position="33"/>
        <end position="43"/>
    </location>
</feature>
<evidence type="ECO:0008006" key="5">
    <source>
        <dbReference type="Google" id="ProtNLM"/>
    </source>
</evidence>
<dbReference type="EMBL" id="JARJLG010000044">
    <property type="protein sequence ID" value="KAJ7761897.1"/>
    <property type="molecule type" value="Genomic_DNA"/>
</dbReference>
<accession>A0AAD7NH03</accession>
<evidence type="ECO:0000313" key="3">
    <source>
        <dbReference type="EMBL" id="KAJ7761897.1"/>
    </source>
</evidence>
<keyword evidence="2" id="KW-0472">Membrane</keyword>
<dbReference type="Proteomes" id="UP001215280">
    <property type="component" value="Unassembled WGS sequence"/>
</dbReference>
<evidence type="ECO:0000313" key="4">
    <source>
        <dbReference type="Proteomes" id="UP001215280"/>
    </source>
</evidence>
<comment type="caution">
    <text evidence="3">The sequence shown here is derived from an EMBL/GenBank/DDBJ whole genome shotgun (WGS) entry which is preliminary data.</text>
</comment>
<keyword evidence="4" id="KW-1185">Reference proteome</keyword>
<name>A0AAD7NH03_9AGAR</name>
<protein>
    <recommendedName>
        <fullName evidence="5">Transmembrane protein</fullName>
    </recommendedName>
</protein>
<keyword evidence="2" id="KW-0812">Transmembrane</keyword>